<comment type="caution">
    <text evidence="8">The sequence shown here is derived from an EMBL/GenBank/DDBJ whole genome shotgun (WGS) entry which is preliminary data.</text>
</comment>
<dbReference type="SUPFAM" id="SSF56672">
    <property type="entry name" value="DNA/RNA polymerases"/>
    <property type="match status" value="1"/>
</dbReference>
<evidence type="ECO:0000256" key="5">
    <source>
        <dbReference type="ARBA" id="ARBA00022801"/>
    </source>
</evidence>
<keyword evidence="9" id="KW-1185">Reference proteome</keyword>
<evidence type="ECO:0000256" key="2">
    <source>
        <dbReference type="ARBA" id="ARBA00022695"/>
    </source>
</evidence>
<keyword evidence="3" id="KW-0540">Nuclease</keyword>
<dbReference type="PANTHER" id="PTHR41694">
    <property type="entry name" value="ENDOGENOUS RETROVIRUS GROUP K MEMBER POL PROTEIN"/>
    <property type="match status" value="1"/>
</dbReference>
<gene>
    <name evidence="8" type="primary">Ervk8_0</name>
    <name evidence="8" type="ORF">PIACAY_R14647</name>
</gene>
<evidence type="ECO:0000259" key="7">
    <source>
        <dbReference type="Pfam" id="PF06817"/>
    </source>
</evidence>
<evidence type="ECO:0000256" key="3">
    <source>
        <dbReference type="ARBA" id="ARBA00022722"/>
    </source>
</evidence>
<evidence type="ECO:0000313" key="8">
    <source>
        <dbReference type="EMBL" id="NWH77332.1"/>
    </source>
</evidence>
<dbReference type="GO" id="GO:0004519">
    <property type="term" value="F:endonuclease activity"/>
    <property type="evidence" value="ECO:0007669"/>
    <property type="project" value="UniProtKB-KW"/>
</dbReference>
<keyword evidence="6" id="KW-0695">RNA-directed DNA polymerase</keyword>
<dbReference type="InterPro" id="IPR010661">
    <property type="entry name" value="RVT_thumb"/>
</dbReference>
<dbReference type="Pfam" id="PF06817">
    <property type="entry name" value="RVT_thumb"/>
    <property type="match status" value="1"/>
</dbReference>
<protein>
    <submittedName>
        <fullName evidence="8">POK8 protein</fullName>
    </submittedName>
</protein>
<evidence type="ECO:0000256" key="4">
    <source>
        <dbReference type="ARBA" id="ARBA00022759"/>
    </source>
</evidence>
<dbReference type="AlphaFoldDB" id="A0A850X6U9"/>
<evidence type="ECO:0000313" key="9">
    <source>
        <dbReference type="Proteomes" id="UP000653271"/>
    </source>
</evidence>
<dbReference type="PANTHER" id="PTHR41694:SF3">
    <property type="entry name" value="RNA-DIRECTED DNA POLYMERASE-RELATED"/>
    <property type="match status" value="1"/>
</dbReference>
<dbReference type="GO" id="GO:0016787">
    <property type="term" value="F:hydrolase activity"/>
    <property type="evidence" value="ECO:0007669"/>
    <property type="project" value="UniProtKB-KW"/>
</dbReference>
<feature type="domain" description="Reverse transcriptase thumb" evidence="7">
    <location>
        <begin position="24"/>
        <end position="56"/>
    </location>
</feature>
<dbReference type="InterPro" id="IPR043128">
    <property type="entry name" value="Rev_trsase/Diguanyl_cyclase"/>
</dbReference>
<reference evidence="8" key="1">
    <citation type="submission" date="2019-09" db="EMBL/GenBank/DDBJ databases">
        <title>Bird 10,000 Genomes (B10K) Project - Family phase.</title>
        <authorList>
            <person name="Zhang G."/>
        </authorList>
    </citation>
    <scope>NUCLEOTIDE SEQUENCE</scope>
    <source>
        <strain evidence="8">B10K-DU-008-47</strain>
        <tissue evidence="8">Mixed tissue sample</tissue>
    </source>
</reference>
<accession>A0A850X6U9</accession>
<sequence>PWQYLGWRITTQTIQSQAVKLVTTVSSLNDLQNLLGSINWVQPLLGLTNEDLRPLF</sequence>
<keyword evidence="1" id="KW-0808">Transferase</keyword>
<name>A0A850X6U9_PIACA</name>
<evidence type="ECO:0000256" key="6">
    <source>
        <dbReference type="ARBA" id="ARBA00022918"/>
    </source>
</evidence>
<proteinExistence type="predicted"/>
<evidence type="ECO:0000256" key="1">
    <source>
        <dbReference type="ARBA" id="ARBA00022679"/>
    </source>
</evidence>
<feature type="non-terminal residue" evidence="8">
    <location>
        <position position="56"/>
    </location>
</feature>
<keyword evidence="2" id="KW-0548">Nucleotidyltransferase</keyword>
<organism evidence="8 9">
    <name type="scientific">Piaya cayana</name>
    <name type="common">Common squirrel cuckoo</name>
    <dbReference type="NCBI Taxonomy" id="33601"/>
    <lineage>
        <taxon>Eukaryota</taxon>
        <taxon>Metazoa</taxon>
        <taxon>Chordata</taxon>
        <taxon>Craniata</taxon>
        <taxon>Vertebrata</taxon>
        <taxon>Euteleostomi</taxon>
        <taxon>Archelosauria</taxon>
        <taxon>Archosauria</taxon>
        <taxon>Dinosauria</taxon>
        <taxon>Saurischia</taxon>
        <taxon>Theropoda</taxon>
        <taxon>Coelurosauria</taxon>
        <taxon>Aves</taxon>
        <taxon>Neognathae</taxon>
        <taxon>Neoaves</taxon>
        <taxon>Otidimorphae</taxon>
        <taxon>Cuculiformes</taxon>
        <taxon>Coccyzidae</taxon>
        <taxon>Piaya</taxon>
    </lineage>
</organism>
<dbReference type="OrthoDB" id="6773263at2759"/>
<dbReference type="Gene3D" id="3.30.70.270">
    <property type="match status" value="1"/>
</dbReference>
<dbReference type="InterPro" id="IPR043502">
    <property type="entry name" value="DNA/RNA_pol_sf"/>
</dbReference>
<dbReference type="GO" id="GO:0003964">
    <property type="term" value="F:RNA-directed DNA polymerase activity"/>
    <property type="evidence" value="ECO:0007669"/>
    <property type="project" value="UniProtKB-KW"/>
</dbReference>
<dbReference type="GO" id="GO:0035613">
    <property type="term" value="F:RNA stem-loop binding"/>
    <property type="evidence" value="ECO:0007669"/>
    <property type="project" value="TreeGrafter"/>
</dbReference>
<dbReference type="Proteomes" id="UP000653271">
    <property type="component" value="Unassembled WGS sequence"/>
</dbReference>
<feature type="non-terminal residue" evidence="8">
    <location>
        <position position="1"/>
    </location>
</feature>
<keyword evidence="5" id="KW-0378">Hydrolase</keyword>
<dbReference type="EMBL" id="WAAB01015549">
    <property type="protein sequence ID" value="NWH77332.1"/>
    <property type="molecule type" value="Genomic_DNA"/>
</dbReference>
<keyword evidence="4" id="KW-0255">Endonuclease</keyword>